<reference evidence="2" key="1">
    <citation type="submission" date="2018-05" db="EMBL/GenBank/DDBJ databases">
        <authorList>
            <person name="Lanie J.A."/>
            <person name="Ng W.-L."/>
            <person name="Kazmierczak K.M."/>
            <person name="Andrzejewski T.M."/>
            <person name="Davidsen T.M."/>
            <person name="Wayne K.J."/>
            <person name="Tettelin H."/>
            <person name="Glass J.I."/>
            <person name="Rusch D."/>
            <person name="Podicherti R."/>
            <person name="Tsui H.-C.T."/>
            <person name="Winkler M.E."/>
        </authorList>
    </citation>
    <scope>NUCLEOTIDE SEQUENCE</scope>
</reference>
<feature type="transmembrane region" description="Helical" evidence="1">
    <location>
        <begin position="26"/>
        <end position="44"/>
    </location>
</feature>
<dbReference type="EMBL" id="UINC01001005">
    <property type="protein sequence ID" value="SUZ67163.1"/>
    <property type="molecule type" value="Genomic_DNA"/>
</dbReference>
<evidence type="ECO:0000256" key="1">
    <source>
        <dbReference type="SAM" id="Phobius"/>
    </source>
</evidence>
<keyword evidence="1" id="KW-0812">Transmembrane</keyword>
<dbReference type="Gene3D" id="3.40.50.410">
    <property type="entry name" value="von Willebrand factor, type A domain"/>
    <property type="match status" value="1"/>
</dbReference>
<accession>A0A381PNY6</accession>
<sequence>MQSLIPNLFTSIGEGTFSFAYGISPYLFSFLVILIVCGVWLTYLKTTRPLSPAWKMFFVTTRSSVLVILLFCLLRPVITTFQAAPQETYLGILIDNSQSMSIEDLDSGQSRQDAVEENIFGNGLIDDLSESFQIRSFRFDKNTQRIVGLDGITEEGTASSIDQALKYVDDQLNGLPLGGIVLVTDGADNSQIDPVTKAQDFGNRQIPIFTVGVGQEEIPQDIGIVDVTAAKTVLEGSVFNVSVSLDHRGYEGQEVELSIIDRDNQVESEVVILGAEGVPRRYELQLNPERPELIVYDLQVELQTGEIIEQNNSYSFLVDNTEKQPLDILYIEGHPRNEYKFIRRAVEDDQSLRLATYLQTGPEKYYRQGVDSATELNSGFPRDKETLYEYEAIILGDIEDSFFNADQLQMIEDFVAERGGGFLMSGMVDVEFISTPIADILPVTLVEESFLPPHLRGGIRRGEHPTGELYFPRLTNDGEFSPLLRLSTDDSENLNLWRQFPELQGIYVTGRIKSGATVLLEHPLLQYQNQALPIIASQRYGSGRSISINTASTWRWQMMQPSADLSHETIWRQILRWLSTSAPERITIEFDQEFYNVGDEVNITARVLNDQYESDNDAALWVQTTNPLDQATDIPMEWDIEQDGVYRASFNAEDEGVYSLLVDVASAAGDASADGSEKRAAFVVTPSLREYTNAEKDVGLLARIAEASGGSYFNLTEVDSLADVVEFTPNAYSREVQIDLWDRPWLLGLLIFIMSIDWIARRMRGLS</sequence>
<dbReference type="CDD" id="cd00198">
    <property type="entry name" value="vWFA"/>
    <property type="match status" value="1"/>
</dbReference>
<name>A0A381PNY6_9ZZZZ</name>
<dbReference type="InterPro" id="IPR029062">
    <property type="entry name" value="Class_I_gatase-like"/>
</dbReference>
<dbReference type="SUPFAM" id="SSF52317">
    <property type="entry name" value="Class I glutamine amidotransferase-like"/>
    <property type="match status" value="1"/>
</dbReference>
<evidence type="ECO:0000313" key="2">
    <source>
        <dbReference type="EMBL" id="SUZ67163.1"/>
    </source>
</evidence>
<dbReference type="SUPFAM" id="SSF53300">
    <property type="entry name" value="vWA-like"/>
    <property type="match status" value="1"/>
</dbReference>
<dbReference type="InterPro" id="IPR036465">
    <property type="entry name" value="vWFA_dom_sf"/>
</dbReference>
<dbReference type="PANTHER" id="PTHR37947">
    <property type="entry name" value="BLL2462 PROTEIN"/>
    <property type="match status" value="1"/>
</dbReference>
<organism evidence="2">
    <name type="scientific">marine metagenome</name>
    <dbReference type="NCBI Taxonomy" id="408172"/>
    <lineage>
        <taxon>unclassified sequences</taxon>
        <taxon>metagenomes</taxon>
        <taxon>ecological metagenomes</taxon>
    </lineage>
</organism>
<proteinExistence type="predicted"/>
<gene>
    <name evidence="2" type="ORF">METZ01_LOCUS20017</name>
</gene>
<keyword evidence="1" id="KW-1133">Transmembrane helix</keyword>
<dbReference type="PANTHER" id="PTHR37947:SF1">
    <property type="entry name" value="BLL2462 PROTEIN"/>
    <property type="match status" value="1"/>
</dbReference>
<dbReference type="Gene3D" id="3.40.50.880">
    <property type="match status" value="1"/>
</dbReference>
<keyword evidence="1" id="KW-0472">Membrane</keyword>
<feature type="transmembrane region" description="Helical" evidence="1">
    <location>
        <begin position="56"/>
        <end position="78"/>
    </location>
</feature>
<protein>
    <submittedName>
        <fullName evidence="2">Uncharacterized protein</fullName>
    </submittedName>
</protein>
<dbReference type="AlphaFoldDB" id="A0A381PNY6"/>